<dbReference type="PANTHER" id="PTHR39201:SF1">
    <property type="entry name" value="FLAVODOXIN-LIKE DOMAIN-CONTAINING PROTEIN"/>
    <property type="match status" value="1"/>
</dbReference>
<evidence type="ECO:0000313" key="3">
    <source>
        <dbReference type="Proteomes" id="UP000295756"/>
    </source>
</evidence>
<dbReference type="Gene3D" id="3.40.50.360">
    <property type="match status" value="1"/>
</dbReference>
<organism evidence="2 3">
    <name type="scientific">Leuconostoc kimchii</name>
    <dbReference type="NCBI Taxonomy" id="136609"/>
    <lineage>
        <taxon>Bacteria</taxon>
        <taxon>Bacillati</taxon>
        <taxon>Bacillota</taxon>
        <taxon>Bacilli</taxon>
        <taxon>Lactobacillales</taxon>
        <taxon>Lactobacillaceae</taxon>
        <taxon>Leuconostoc</taxon>
    </lineage>
</organism>
<evidence type="ECO:0000313" key="2">
    <source>
        <dbReference type="EMBL" id="QBR46708.1"/>
    </source>
</evidence>
<keyword evidence="3" id="KW-1185">Reference proteome</keyword>
<dbReference type="PROSITE" id="PS50902">
    <property type="entry name" value="FLAVODOXIN_LIKE"/>
    <property type="match status" value="1"/>
</dbReference>
<feature type="domain" description="Flavodoxin-like" evidence="1">
    <location>
        <begin position="1"/>
        <end position="136"/>
    </location>
</feature>
<dbReference type="EMBL" id="CP037939">
    <property type="protein sequence ID" value="QBR46708.1"/>
    <property type="molecule type" value="Genomic_DNA"/>
</dbReference>
<dbReference type="SUPFAM" id="SSF52218">
    <property type="entry name" value="Flavoproteins"/>
    <property type="match status" value="1"/>
</dbReference>
<sequence length="136" mass="15004">MIIYFSQGGHTKKVAEKIAKKTGDQLYAIEPVEPYPSKTLKAAPRIGREIATQTIPEVKKAPVDVLSDDVIYLGYPMFGMDMAHAMRGFLQVNDLSGKTIKPFMTSGVSTLKMSLKTLKKLAPNSVIDETFDPKNL</sequence>
<dbReference type="RefSeq" id="WP_013102791.1">
    <property type="nucleotide sequence ID" value="NZ_CP037939.1"/>
</dbReference>
<dbReference type="PROSITE" id="PS00201">
    <property type="entry name" value="FLAVODOXIN"/>
    <property type="match status" value="1"/>
</dbReference>
<dbReference type="InterPro" id="IPR008254">
    <property type="entry name" value="Flavodoxin/NO_synth"/>
</dbReference>
<protein>
    <submittedName>
        <fullName evidence="2">Flavodoxin</fullName>
    </submittedName>
</protein>
<dbReference type="Pfam" id="PF12682">
    <property type="entry name" value="Flavodoxin_4"/>
    <property type="match status" value="1"/>
</dbReference>
<name>A0ABX5SJL6_9LACO</name>
<dbReference type="PANTHER" id="PTHR39201">
    <property type="entry name" value="EXPORTED PROTEIN-RELATED"/>
    <property type="match status" value="1"/>
</dbReference>
<dbReference type="Proteomes" id="UP000295756">
    <property type="component" value="Chromosome"/>
</dbReference>
<proteinExistence type="predicted"/>
<dbReference type="InterPro" id="IPR029039">
    <property type="entry name" value="Flavoprotein-like_sf"/>
</dbReference>
<dbReference type="InterPro" id="IPR001226">
    <property type="entry name" value="Flavodoxin_CS"/>
</dbReference>
<evidence type="ECO:0000259" key="1">
    <source>
        <dbReference type="PROSITE" id="PS50902"/>
    </source>
</evidence>
<gene>
    <name evidence="2" type="ORF">EW139_00660</name>
</gene>
<accession>A0ABX5SJL6</accession>
<reference evidence="2 3" key="1">
    <citation type="submission" date="2019-03" db="EMBL/GenBank/DDBJ databases">
        <title>Complete Genome Sequence of Leuconostoc kimchii strain NKJ218 Isolated from Homemade Kimchi.</title>
        <authorList>
            <person name="Jung J.Y."/>
            <person name="Jin H.M."/>
            <person name="Jung J.-W."/>
            <person name="Lee S.-Y."/>
            <person name="Ryu B.-G."/>
            <person name="Han S.-S."/>
            <person name="Kang H.K."/>
            <person name="Choi H.W."/>
            <person name="Chung E.J."/>
            <person name="Choi K.-M."/>
        </authorList>
    </citation>
    <scope>NUCLEOTIDE SEQUENCE [LARGE SCALE GENOMIC DNA]</scope>
    <source>
        <strain evidence="2 3">NKJ218</strain>
    </source>
</reference>